<accession>A0A9P4Y7F2</accession>
<feature type="region of interest" description="Disordered" evidence="1">
    <location>
        <begin position="410"/>
        <end position="448"/>
    </location>
</feature>
<dbReference type="EMBL" id="MU032346">
    <property type="protein sequence ID" value="KAF3767475.1"/>
    <property type="molecule type" value="Genomic_DNA"/>
</dbReference>
<feature type="compositionally biased region" description="Low complexity" evidence="1">
    <location>
        <begin position="93"/>
        <end position="112"/>
    </location>
</feature>
<gene>
    <name evidence="3" type="ORF">M406DRAFT_328552</name>
</gene>
<organism evidence="3 4">
    <name type="scientific">Cryphonectria parasitica (strain ATCC 38755 / EP155)</name>
    <dbReference type="NCBI Taxonomy" id="660469"/>
    <lineage>
        <taxon>Eukaryota</taxon>
        <taxon>Fungi</taxon>
        <taxon>Dikarya</taxon>
        <taxon>Ascomycota</taxon>
        <taxon>Pezizomycotina</taxon>
        <taxon>Sordariomycetes</taxon>
        <taxon>Sordariomycetidae</taxon>
        <taxon>Diaporthales</taxon>
        <taxon>Cryphonectriaceae</taxon>
        <taxon>Cryphonectria-Endothia species complex</taxon>
        <taxon>Cryphonectria</taxon>
    </lineage>
</organism>
<evidence type="ECO:0000313" key="4">
    <source>
        <dbReference type="Proteomes" id="UP000803844"/>
    </source>
</evidence>
<reference evidence="3" key="1">
    <citation type="journal article" date="2020" name="Phytopathology">
        <title>Genome sequence of the chestnut blight fungus Cryphonectria parasitica EP155: A fundamental resource for an archetypical invasive plant pathogen.</title>
        <authorList>
            <person name="Crouch J.A."/>
            <person name="Dawe A."/>
            <person name="Aerts A."/>
            <person name="Barry K."/>
            <person name="Churchill A.C.L."/>
            <person name="Grimwood J."/>
            <person name="Hillman B."/>
            <person name="Milgroom M.G."/>
            <person name="Pangilinan J."/>
            <person name="Smith M."/>
            <person name="Salamov A."/>
            <person name="Schmutz J."/>
            <person name="Yadav J."/>
            <person name="Grigoriev I.V."/>
            <person name="Nuss D."/>
        </authorList>
    </citation>
    <scope>NUCLEOTIDE SEQUENCE</scope>
    <source>
        <strain evidence="3">EP155</strain>
    </source>
</reference>
<sequence length="473" mass="53144">MAPRPTSDSDDSSIPNVSASDNDKEERGNNKEIQMRVRARNTGRAKWLRGLDAIRRPTPLYSGVGVLQLTVGMPPKKQTFVDLLSDSDDNGKNKTTNKGTAAAAPPQSTTTTVPLHAISPPHAVEPQTFYGLPAQATGQGVRSQLRYQIRVSNIGRHPSPAVGTRFDLSLLRDDLGGREADANEDAVQDYLAFIDVTTPFTFERAVQQYWLRDAATTGALLRGFPMMEEVAFFRAGNYRGAQSNCYWKAVAYVVYGHHWYASRVKAEHLTYFGEILERPDHPRHAYYTDLNRLFVPSWVTNQGKTITTRVNLYQQLTVPAVWTSDSMFTVTADLYNLFIVTYRVEGLRGHDATAKAAADGYVRAPIIYGSYNARHVFFLGLNGQHYQPMVPNDYYATEFQLPRPTFDSTYGYETTERRPDRAASLSTEHPWRRNNNVPNMPRAEGPTPVNVFYDKNSLRTVITGDPMEIEDES</sequence>
<evidence type="ECO:0000256" key="1">
    <source>
        <dbReference type="SAM" id="MobiDB-lite"/>
    </source>
</evidence>
<feature type="domain" description="OTU" evidence="2">
    <location>
        <begin position="234"/>
        <end position="392"/>
    </location>
</feature>
<protein>
    <recommendedName>
        <fullName evidence="2">OTU domain-containing protein</fullName>
    </recommendedName>
</protein>
<dbReference type="PROSITE" id="PS50802">
    <property type="entry name" value="OTU"/>
    <property type="match status" value="1"/>
</dbReference>
<dbReference type="GeneID" id="63837469"/>
<dbReference type="AlphaFoldDB" id="A0A9P4Y7F2"/>
<dbReference type="InterPro" id="IPR003323">
    <property type="entry name" value="OTU_dom"/>
</dbReference>
<keyword evidence="4" id="KW-1185">Reference proteome</keyword>
<dbReference type="OrthoDB" id="3540583at2759"/>
<feature type="compositionally biased region" description="Basic and acidic residues" evidence="1">
    <location>
        <begin position="21"/>
        <end position="33"/>
    </location>
</feature>
<feature type="region of interest" description="Disordered" evidence="1">
    <location>
        <begin position="83"/>
        <end position="112"/>
    </location>
</feature>
<dbReference type="Proteomes" id="UP000803844">
    <property type="component" value="Unassembled WGS sequence"/>
</dbReference>
<comment type="caution">
    <text evidence="3">The sequence shown here is derived from an EMBL/GenBank/DDBJ whole genome shotgun (WGS) entry which is preliminary data.</text>
</comment>
<proteinExistence type="predicted"/>
<dbReference type="RefSeq" id="XP_040778436.1">
    <property type="nucleotide sequence ID" value="XM_040920340.1"/>
</dbReference>
<evidence type="ECO:0000313" key="3">
    <source>
        <dbReference type="EMBL" id="KAF3767475.1"/>
    </source>
</evidence>
<name>A0A9P4Y7F2_CRYP1</name>
<evidence type="ECO:0000259" key="2">
    <source>
        <dbReference type="PROSITE" id="PS50802"/>
    </source>
</evidence>
<feature type="region of interest" description="Disordered" evidence="1">
    <location>
        <begin position="1"/>
        <end position="33"/>
    </location>
</feature>